<dbReference type="AlphaFoldDB" id="A0A2A3YLK3"/>
<gene>
    <name evidence="7" type="ORF">CIK66_05570</name>
</gene>
<evidence type="ECO:0000313" key="8">
    <source>
        <dbReference type="Proteomes" id="UP000218598"/>
    </source>
</evidence>
<dbReference type="OrthoDB" id="3175637at2"/>
<dbReference type="PRINTS" id="PR00146">
    <property type="entry name" value="DHPICSNTHASE"/>
</dbReference>
<evidence type="ECO:0000256" key="1">
    <source>
        <dbReference type="ARBA" id="ARBA00007592"/>
    </source>
</evidence>
<proteinExistence type="inferred from homology"/>
<feature type="active site" description="Schiff-base intermediate with substrate" evidence="5">
    <location>
        <position position="177"/>
    </location>
</feature>
<dbReference type="PROSITE" id="PS00666">
    <property type="entry name" value="DHDPS_2"/>
    <property type="match status" value="1"/>
</dbReference>
<evidence type="ECO:0000256" key="4">
    <source>
        <dbReference type="PIRNR" id="PIRNR001365"/>
    </source>
</evidence>
<organism evidence="7 8">
    <name type="scientific">Brachybacterium alimentarium</name>
    <dbReference type="NCBI Taxonomy" id="47845"/>
    <lineage>
        <taxon>Bacteria</taxon>
        <taxon>Bacillati</taxon>
        <taxon>Actinomycetota</taxon>
        <taxon>Actinomycetes</taxon>
        <taxon>Micrococcales</taxon>
        <taxon>Dermabacteraceae</taxon>
        <taxon>Brachybacterium</taxon>
    </lineage>
</organism>
<dbReference type="SMART" id="SM01130">
    <property type="entry name" value="DHDPS"/>
    <property type="match status" value="1"/>
</dbReference>
<dbReference type="PANTHER" id="PTHR12128">
    <property type="entry name" value="DIHYDRODIPICOLINATE SYNTHASE"/>
    <property type="match status" value="1"/>
</dbReference>
<dbReference type="EMBL" id="NRGR01000008">
    <property type="protein sequence ID" value="PCC40109.1"/>
    <property type="molecule type" value="Genomic_DNA"/>
</dbReference>
<reference evidence="7 8" key="1">
    <citation type="journal article" date="2017" name="Elife">
        <title>Extensive horizontal gene transfer in cheese-associated bacteria.</title>
        <authorList>
            <person name="Bonham K.S."/>
            <person name="Wolfe B.E."/>
            <person name="Dutton R.J."/>
        </authorList>
    </citation>
    <scope>NUCLEOTIDE SEQUENCE [LARGE SCALE GENOMIC DNA]</scope>
    <source>
        <strain evidence="7 8">341_9</strain>
    </source>
</reference>
<evidence type="ECO:0000256" key="2">
    <source>
        <dbReference type="ARBA" id="ARBA00023239"/>
    </source>
</evidence>
<keyword evidence="3" id="KW-0704">Schiff base</keyword>
<accession>A0A2A3YLK3</accession>
<comment type="similarity">
    <text evidence="1 4">Belongs to the DapA family.</text>
</comment>
<evidence type="ECO:0000256" key="6">
    <source>
        <dbReference type="PIRSR" id="PIRSR001365-2"/>
    </source>
</evidence>
<dbReference type="SUPFAM" id="SSF51569">
    <property type="entry name" value="Aldolase"/>
    <property type="match status" value="1"/>
</dbReference>
<evidence type="ECO:0000256" key="5">
    <source>
        <dbReference type="PIRSR" id="PIRSR001365-1"/>
    </source>
</evidence>
<dbReference type="InterPro" id="IPR002220">
    <property type="entry name" value="DapA-like"/>
</dbReference>
<dbReference type="GO" id="GO:0044281">
    <property type="term" value="P:small molecule metabolic process"/>
    <property type="evidence" value="ECO:0007669"/>
    <property type="project" value="UniProtKB-ARBA"/>
</dbReference>
<evidence type="ECO:0000313" key="7">
    <source>
        <dbReference type="EMBL" id="PCC40109.1"/>
    </source>
</evidence>
<evidence type="ECO:0000256" key="3">
    <source>
        <dbReference type="ARBA" id="ARBA00023270"/>
    </source>
</evidence>
<protein>
    <submittedName>
        <fullName evidence="7">Dihydrodipicolinate synthase family protein</fullName>
    </submittedName>
</protein>
<comment type="caution">
    <text evidence="7">The sequence shown here is derived from an EMBL/GenBank/DDBJ whole genome shotgun (WGS) entry which is preliminary data.</text>
</comment>
<name>A0A2A3YLK3_9MICO</name>
<feature type="active site" description="Proton donor/acceptor" evidence="5">
    <location>
        <position position="149"/>
    </location>
</feature>
<dbReference type="GO" id="GO:0008840">
    <property type="term" value="F:4-hydroxy-tetrahydrodipicolinate synthase activity"/>
    <property type="evidence" value="ECO:0007669"/>
    <property type="project" value="TreeGrafter"/>
</dbReference>
<dbReference type="PANTHER" id="PTHR12128:SF66">
    <property type="entry name" value="4-HYDROXY-2-OXOGLUTARATE ALDOLASE, MITOCHONDRIAL"/>
    <property type="match status" value="1"/>
</dbReference>
<keyword evidence="2 4" id="KW-0456">Lyase</keyword>
<dbReference type="CDD" id="cd00408">
    <property type="entry name" value="DHDPS-like"/>
    <property type="match status" value="1"/>
</dbReference>
<dbReference type="Pfam" id="PF00701">
    <property type="entry name" value="DHDPS"/>
    <property type="match status" value="1"/>
</dbReference>
<dbReference type="PIRSF" id="PIRSF001365">
    <property type="entry name" value="DHDPS"/>
    <property type="match status" value="1"/>
</dbReference>
<dbReference type="RefSeq" id="WP_096163893.1">
    <property type="nucleotide sequence ID" value="NZ_JBQCXU010000060.1"/>
</dbReference>
<dbReference type="GeneID" id="95326515"/>
<feature type="binding site" evidence="6">
    <location>
        <position position="222"/>
    </location>
    <ligand>
        <name>pyruvate</name>
        <dbReference type="ChEBI" id="CHEBI:15361"/>
    </ligand>
</feature>
<dbReference type="InterPro" id="IPR013785">
    <property type="entry name" value="Aldolase_TIM"/>
</dbReference>
<keyword evidence="8" id="KW-1185">Reference proteome</keyword>
<sequence length="323" mass="33602">MTTSQSSPATTASSAARLTGVVPPLLTPLTAEGEIDMVSLERLVAHLLEGGVDGIFALGSSGEVAYADDARRAQVLEAVTGFVAGQVPVIAGVIDMQTDRVLHHLREAERFGLDGYVVTAPFYAITGPEEIDTHFRTIAAAADGPIWAYDIPVCVHTKLSAPHLLQLGRDGVITGVKDSSGDDVGFRRLAAANRAAGSPLTLLTGHEVVVDGAYLSGADGSVPGLGNVDPAGYARMHRAAQAEDWALVRQEQDRLAALFEIVFQPTDKVGPAAGIGAFKTALRELGIIATNNVSTPMSPLEGEAVGKIRTILEQTGLLGGAHA</sequence>
<dbReference type="Gene3D" id="3.20.20.70">
    <property type="entry name" value="Aldolase class I"/>
    <property type="match status" value="1"/>
</dbReference>
<dbReference type="InterPro" id="IPR020625">
    <property type="entry name" value="Schiff_base-form_aldolases_AS"/>
</dbReference>
<dbReference type="Proteomes" id="UP000218598">
    <property type="component" value="Unassembled WGS sequence"/>
</dbReference>